<accession>A0A3R7PBG9</accession>
<sequence>MPSPPPPHPRHVRLNNRPTRHISQFSLPFVYANLPSVYFVFLFLLLSPSQDLTSHTSSSQRIASQLGSDVTKVSTNLGYITTRAVLPSTSCTRSATAVTSLLIARTKTAKVSPLQPHASNLPVMCFTNMNGPHVEISGVATLCFDEEGTWFQGSITAEDDAQYAIYGTKSLRKRSGTDACACPGLDAGPGVPVTFDIRVVDCEVGEEYSLKRVHGRNGELCTFACSAISFTTEKVYRGQKADMIAQRCLGHKMAGSRNHVYKGPIRLHCMPVRRNMHWVL</sequence>
<comment type="caution">
    <text evidence="1">The sequence shown here is derived from an EMBL/GenBank/DDBJ whole genome shotgun (WGS) entry which is preliminary data.</text>
</comment>
<reference evidence="1 2" key="2">
    <citation type="submission" date="2019-01" db="EMBL/GenBank/DDBJ databases">
        <title>The decoding of complex shrimp genome reveals the adaptation for benthos swimmer, frequently molting mechanism and breeding impact on genome.</title>
        <authorList>
            <person name="Sun Y."/>
            <person name="Gao Y."/>
            <person name="Yu Y."/>
        </authorList>
    </citation>
    <scope>NUCLEOTIDE SEQUENCE [LARGE SCALE GENOMIC DNA]</scope>
    <source>
        <tissue evidence="1">Muscle</tissue>
    </source>
</reference>
<evidence type="ECO:0000313" key="2">
    <source>
        <dbReference type="Proteomes" id="UP000283509"/>
    </source>
</evidence>
<evidence type="ECO:0000313" key="1">
    <source>
        <dbReference type="EMBL" id="ROT80880.1"/>
    </source>
</evidence>
<protein>
    <submittedName>
        <fullName evidence="1">Uncharacterized protein</fullName>
    </submittedName>
</protein>
<dbReference type="AlphaFoldDB" id="A0A3R7PBG9"/>
<gene>
    <name evidence="1" type="ORF">C7M84_000394</name>
</gene>
<name>A0A3R7PBG9_PENVA</name>
<keyword evidence="2" id="KW-1185">Reference proteome</keyword>
<dbReference type="OrthoDB" id="6328661at2759"/>
<dbReference type="EMBL" id="QCYY01001055">
    <property type="protein sequence ID" value="ROT80880.1"/>
    <property type="molecule type" value="Genomic_DNA"/>
</dbReference>
<organism evidence="1 2">
    <name type="scientific">Penaeus vannamei</name>
    <name type="common">Whiteleg shrimp</name>
    <name type="synonym">Litopenaeus vannamei</name>
    <dbReference type="NCBI Taxonomy" id="6689"/>
    <lineage>
        <taxon>Eukaryota</taxon>
        <taxon>Metazoa</taxon>
        <taxon>Ecdysozoa</taxon>
        <taxon>Arthropoda</taxon>
        <taxon>Crustacea</taxon>
        <taxon>Multicrustacea</taxon>
        <taxon>Malacostraca</taxon>
        <taxon>Eumalacostraca</taxon>
        <taxon>Eucarida</taxon>
        <taxon>Decapoda</taxon>
        <taxon>Dendrobranchiata</taxon>
        <taxon>Penaeoidea</taxon>
        <taxon>Penaeidae</taxon>
        <taxon>Penaeus</taxon>
    </lineage>
</organism>
<proteinExistence type="predicted"/>
<dbReference type="Proteomes" id="UP000283509">
    <property type="component" value="Unassembled WGS sequence"/>
</dbReference>
<reference evidence="1 2" key="1">
    <citation type="submission" date="2018-04" db="EMBL/GenBank/DDBJ databases">
        <authorList>
            <person name="Zhang X."/>
            <person name="Yuan J."/>
            <person name="Li F."/>
            <person name="Xiang J."/>
        </authorList>
    </citation>
    <scope>NUCLEOTIDE SEQUENCE [LARGE SCALE GENOMIC DNA]</scope>
    <source>
        <tissue evidence="1">Muscle</tissue>
    </source>
</reference>